<proteinExistence type="predicted"/>
<dbReference type="InterPro" id="IPR001849">
    <property type="entry name" value="PH_domain"/>
</dbReference>
<keyword evidence="4" id="KW-1185">Reference proteome</keyword>
<sequence>RNLRLLLDMILLLTYFFDTTFKYDPRGMCQVVEKIRSSGGDINPLKRGAHFWKVKGPSKFYRRKFWLDANQPLLRYEPSRKNPCTGIDPSIDVTTILEVLCGWKTDMFNEIISSGKNDTGIAENLCFSIVYGESGYDVETLDLIGEDVETVQQWVKGLQSLVVISKSIQQETEYEEWLLAQYRKADKDNSNSLDFQECLKLLKLLNIKLEEDYAKKLFD</sequence>
<evidence type="ECO:0000259" key="2">
    <source>
        <dbReference type="PROSITE" id="PS50222"/>
    </source>
</evidence>
<dbReference type="SUPFAM" id="SSF50729">
    <property type="entry name" value="PH domain-like"/>
    <property type="match status" value="1"/>
</dbReference>
<dbReference type="Gene3D" id="1.10.238.10">
    <property type="entry name" value="EF-hand"/>
    <property type="match status" value="1"/>
</dbReference>
<comment type="caution">
    <text evidence="3">The sequence shown here is derived from an EMBL/GenBank/DDBJ whole genome shotgun (WGS) entry which is preliminary data.</text>
</comment>
<protein>
    <recommendedName>
        <fullName evidence="2">EF-hand domain-containing protein</fullName>
    </recommendedName>
</protein>
<dbReference type="EMBL" id="JAVRJZ010000006">
    <property type="protein sequence ID" value="KAK2721584.1"/>
    <property type="molecule type" value="Genomic_DNA"/>
</dbReference>
<dbReference type="InterPro" id="IPR011992">
    <property type="entry name" value="EF-hand-dom_pair"/>
</dbReference>
<dbReference type="GO" id="GO:0035556">
    <property type="term" value="P:intracellular signal transduction"/>
    <property type="evidence" value="ECO:0007669"/>
    <property type="project" value="InterPro"/>
</dbReference>
<accession>A0AA88I786</accession>
<name>A0AA88I786_ARTSF</name>
<feature type="non-terminal residue" evidence="3">
    <location>
        <position position="219"/>
    </location>
</feature>
<dbReference type="InterPro" id="IPR001192">
    <property type="entry name" value="PI-PLC_fam"/>
</dbReference>
<dbReference type="Pfam" id="PF16457">
    <property type="entry name" value="PH_12"/>
    <property type="match status" value="1"/>
</dbReference>
<evidence type="ECO:0000256" key="1">
    <source>
        <dbReference type="SAM" id="SignalP"/>
    </source>
</evidence>
<feature type="chain" id="PRO_5041726451" description="EF-hand domain-containing protein" evidence="1">
    <location>
        <begin position="22"/>
        <end position="219"/>
    </location>
</feature>
<dbReference type="Proteomes" id="UP001187531">
    <property type="component" value="Unassembled WGS sequence"/>
</dbReference>
<feature type="non-terminal residue" evidence="3">
    <location>
        <position position="1"/>
    </location>
</feature>
<dbReference type="GO" id="GO:0005509">
    <property type="term" value="F:calcium ion binding"/>
    <property type="evidence" value="ECO:0007669"/>
    <property type="project" value="InterPro"/>
</dbReference>
<dbReference type="Gene3D" id="2.30.29.30">
    <property type="entry name" value="Pleckstrin-homology domain (PH domain)/Phosphotyrosine-binding domain (PTB)"/>
    <property type="match status" value="1"/>
</dbReference>
<dbReference type="PANTHER" id="PTHR10336">
    <property type="entry name" value="PHOSPHOINOSITIDE-SPECIFIC PHOSPHOLIPASE C FAMILY PROTEIN"/>
    <property type="match status" value="1"/>
</dbReference>
<dbReference type="GO" id="GO:0004435">
    <property type="term" value="F:phosphatidylinositol-4,5-bisphosphate phospholipase C activity"/>
    <property type="evidence" value="ECO:0007669"/>
    <property type="project" value="TreeGrafter"/>
</dbReference>
<feature type="signal peptide" evidence="1">
    <location>
        <begin position="1"/>
        <end position="21"/>
    </location>
</feature>
<keyword evidence="1" id="KW-0732">Signal</keyword>
<dbReference type="AlphaFoldDB" id="A0AA88I786"/>
<reference evidence="3" key="1">
    <citation type="submission" date="2023-07" db="EMBL/GenBank/DDBJ databases">
        <title>Chromosome-level genome assembly of Artemia franciscana.</title>
        <authorList>
            <person name="Jo E."/>
        </authorList>
    </citation>
    <scope>NUCLEOTIDE SEQUENCE</scope>
    <source>
        <tissue evidence="3">Whole body</tissue>
    </source>
</reference>
<dbReference type="InterPro" id="IPR011993">
    <property type="entry name" value="PH-like_dom_sf"/>
</dbReference>
<feature type="domain" description="EF-hand" evidence="2">
    <location>
        <begin position="173"/>
        <end position="208"/>
    </location>
</feature>
<dbReference type="GO" id="GO:0005886">
    <property type="term" value="C:plasma membrane"/>
    <property type="evidence" value="ECO:0007669"/>
    <property type="project" value="TreeGrafter"/>
</dbReference>
<dbReference type="InterPro" id="IPR002048">
    <property type="entry name" value="EF_hand_dom"/>
</dbReference>
<evidence type="ECO:0000313" key="3">
    <source>
        <dbReference type="EMBL" id="KAK2721584.1"/>
    </source>
</evidence>
<dbReference type="PANTHER" id="PTHR10336:SF209">
    <property type="entry name" value="PHOSPHOINOSITIDE PHOSPHOLIPASE C"/>
    <property type="match status" value="1"/>
</dbReference>
<dbReference type="SUPFAM" id="SSF47473">
    <property type="entry name" value="EF-hand"/>
    <property type="match status" value="1"/>
</dbReference>
<evidence type="ECO:0000313" key="4">
    <source>
        <dbReference type="Proteomes" id="UP001187531"/>
    </source>
</evidence>
<gene>
    <name evidence="3" type="ORF">QYM36_003768</name>
</gene>
<organism evidence="3 4">
    <name type="scientific">Artemia franciscana</name>
    <name type="common">Brine shrimp</name>
    <name type="synonym">Artemia sanfranciscana</name>
    <dbReference type="NCBI Taxonomy" id="6661"/>
    <lineage>
        <taxon>Eukaryota</taxon>
        <taxon>Metazoa</taxon>
        <taxon>Ecdysozoa</taxon>
        <taxon>Arthropoda</taxon>
        <taxon>Crustacea</taxon>
        <taxon>Branchiopoda</taxon>
        <taxon>Anostraca</taxon>
        <taxon>Artemiidae</taxon>
        <taxon>Artemia</taxon>
    </lineage>
</organism>
<dbReference type="PROSITE" id="PS50222">
    <property type="entry name" value="EF_HAND_2"/>
    <property type="match status" value="1"/>
</dbReference>